<dbReference type="RefSeq" id="WP_254090172.1">
    <property type="nucleotide sequence ID" value="NZ_JAHESC010000012.1"/>
</dbReference>
<dbReference type="InterPro" id="IPR011583">
    <property type="entry name" value="Chitinase_II/V-like_cat"/>
</dbReference>
<dbReference type="PROSITE" id="PS51910">
    <property type="entry name" value="GH18_2"/>
    <property type="match status" value="1"/>
</dbReference>
<dbReference type="GO" id="GO:0005975">
    <property type="term" value="P:carbohydrate metabolic process"/>
    <property type="evidence" value="ECO:0007669"/>
    <property type="project" value="InterPro"/>
</dbReference>
<keyword evidence="1" id="KW-0472">Membrane</keyword>
<feature type="signal peptide" evidence="2">
    <location>
        <begin position="1"/>
        <end position="27"/>
    </location>
</feature>
<sequence length="548" mass="61933">MKATLHDIVRRGLLALLCSCLSGMAIAQTSYTVDPANPSDTVAWKRERQFATGSALNQYSKLFKTLHGKSRSVYFRKTEGLQEIVYNDESQSYYGKRNTPSQLAEHTEVMGWHLHWMEAECPYYPYRLFSTLSFFSYDIDSHSGACTDADAIRHWLTSPVHDSARVHHTRMLLTLTSYGTARNKTFLNNRQAWMLLADSVRSLIRLKKAHGIDLDFNGLSPEMKKPFTDFTRFIRNKLGDSTIITLQIPYNAALNAYDLNSLKPLINTFIVQGYDYENPTCDNAPLPMAPLQSPGECPSLGKTTDVLLQTLPPGDIVIGFPLYGTRWRRTAAGWTSLDYLPYENIRAQYNVNHEEYIESSSGSSMVRVGNAIPYEVVWYEGHESLRRKFTWIKEKGLHGAGLWGLGYDGNHPEIWQAVEAHFTVSSWQKVEPIGYANGRTYSLVTTLHRYRKIIGVSLFIMIGFFLLGLLLSLLDWRVRGVFFQSGAYRGLWACGLILAALLAVYLFFDEGGPAGHAGFSMFVYGILCGAVVVYITSTAYLRYKNKLP</sequence>
<dbReference type="Gene3D" id="3.10.50.10">
    <property type="match status" value="1"/>
</dbReference>
<evidence type="ECO:0000313" key="5">
    <source>
        <dbReference type="Proteomes" id="UP001319180"/>
    </source>
</evidence>
<dbReference type="InterPro" id="IPR001223">
    <property type="entry name" value="Glyco_hydro18_cat"/>
</dbReference>
<dbReference type="EMBL" id="JAHESC010000012">
    <property type="protein sequence ID" value="MBT1686937.1"/>
    <property type="molecule type" value="Genomic_DNA"/>
</dbReference>
<dbReference type="Gene3D" id="3.20.20.80">
    <property type="entry name" value="Glycosidases"/>
    <property type="match status" value="1"/>
</dbReference>
<evidence type="ECO:0000259" key="3">
    <source>
        <dbReference type="PROSITE" id="PS51910"/>
    </source>
</evidence>
<comment type="caution">
    <text evidence="4">The sequence shown here is derived from an EMBL/GenBank/DDBJ whole genome shotgun (WGS) entry which is preliminary data.</text>
</comment>
<keyword evidence="1" id="KW-0812">Transmembrane</keyword>
<proteinExistence type="predicted"/>
<name>A0AAP2DCQ9_9BACT</name>
<keyword evidence="1" id="KW-1133">Transmembrane helix</keyword>
<evidence type="ECO:0000256" key="2">
    <source>
        <dbReference type="SAM" id="SignalP"/>
    </source>
</evidence>
<evidence type="ECO:0000313" key="4">
    <source>
        <dbReference type="EMBL" id="MBT1686937.1"/>
    </source>
</evidence>
<accession>A0AAP2DCQ9</accession>
<feature type="transmembrane region" description="Helical" evidence="1">
    <location>
        <begin position="486"/>
        <end position="508"/>
    </location>
</feature>
<evidence type="ECO:0000256" key="1">
    <source>
        <dbReference type="SAM" id="Phobius"/>
    </source>
</evidence>
<dbReference type="AlphaFoldDB" id="A0AAP2DCQ9"/>
<protein>
    <recommendedName>
        <fullName evidence="3">GH18 domain-containing protein</fullName>
    </recommendedName>
</protein>
<dbReference type="InterPro" id="IPR017853">
    <property type="entry name" value="GH"/>
</dbReference>
<organism evidence="4 5">
    <name type="scientific">Dawidia soli</name>
    <dbReference type="NCBI Taxonomy" id="2782352"/>
    <lineage>
        <taxon>Bacteria</taxon>
        <taxon>Pseudomonadati</taxon>
        <taxon>Bacteroidota</taxon>
        <taxon>Cytophagia</taxon>
        <taxon>Cytophagales</taxon>
        <taxon>Chryseotaleaceae</taxon>
        <taxon>Dawidia</taxon>
    </lineage>
</organism>
<feature type="transmembrane region" description="Helical" evidence="1">
    <location>
        <begin position="520"/>
        <end position="541"/>
    </location>
</feature>
<dbReference type="Pfam" id="PF00704">
    <property type="entry name" value="Glyco_hydro_18"/>
    <property type="match status" value="1"/>
</dbReference>
<keyword evidence="2" id="KW-0732">Signal</keyword>
<gene>
    <name evidence="4" type="ORF">KK078_10230</name>
</gene>
<dbReference type="SMART" id="SM00636">
    <property type="entry name" value="Glyco_18"/>
    <property type="match status" value="1"/>
</dbReference>
<dbReference type="PANTHER" id="PTHR46066:SF2">
    <property type="entry name" value="CHITINASE DOMAIN-CONTAINING PROTEIN 1"/>
    <property type="match status" value="1"/>
</dbReference>
<dbReference type="GO" id="GO:0008061">
    <property type="term" value="F:chitin binding"/>
    <property type="evidence" value="ECO:0007669"/>
    <property type="project" value="InterPro"/>
</dbReference>
<dbReference type="Proteomes" id="UP001319180">
    <property type="component" value="Unassembled WGS sequence"/>
</dbReference>
<feature type="transmembrane region" description="Helical" evidence="1">
    <location>
        <begin position="453"/>
        <end position="474"/>
    </location>
</feature>
<dbReference type="InterPro" id="IPR029070">
    <property type="entry name" value="Chitinase_insertion_sf"/>
</dbReference>
<feature type="domain" description="GH18" evidence="3">
    <location>
        <begin position="107"/>
        <end position="425"/>
    </location>
</feature>
<keyword evidence="5" id="KW-1185">Reference proteome</keyword>
<feature type="chain" id="PRO_5042954676" description="GH18 domain-containing protein" evidence="2">
    <location>
        <begin position="28"/>
        <end position="548"/>
    </location>
</feature>
<dbReference type="PANTHER" id="PTHR46066">
    <property type="entry name" value="CHITINASE DOMAIN-CONTAINING PROTEIN 1 FAMILY MEMBER"/>
    <property type="match status" value="1"/>
</dbReference>
<dbReference type="SUPFAM" id="SSF51445">
    <property type="entry name" value="(Trans)glycosidases"/>
    <property type="match status" value="1"/>
</dbReference>
<reference evidence="4 5" key="1">
    <citation type="submission" date="2021-05" db="EMBL/GenBank/DDBJ databases">
        <title>A Polyphasic approach of four new species of the genus Ohtaekwangia: Ohtaekwangia histidinii sp. nov., Ohtaekwangia cretensis sp. nov., Ohtaekwangia indiensis sp. nov., Ohtaekwangia reichenbachii sp. nov. from diverse environment.</title>
        <authorList>
            <person name="Octaviana S."/>
        </authorList>
    </citation>
    <scope>NUCLEOTIDE SEQUENCE [LARGE SCALE GENOMIC DNA]</scope>
    <source>
        <strain evidence="4 5">PWU37</strain>
    </source>
</reference>